<dbReference type="RefSeq" id="WP_113869920.1">
    <property type="nucleotide sequence ID" value="NZ_BAABQN010000010.1"/>
</dbReference>
<evidence type="ECO:0000313" key="3">
    <source>
        <dbReference type="Proteomes" id="UP000252254"/>
    </source>
</evidence>
<dbReference type="EMBL" id="QNRI01000011">
    <property type="protein sequence ID" value="RBO93566.1"/>
    <property type="molecule type" value="Genomic_DNA"/>
</dbReference>
<evidence type="ECO:0000313" key="2">
    <source>
        <dbReference type="EMBL" id="RBO93566.1"/>
    </source>
</evidence>
<organism evidence="2 3">
    <name type="scientific">Paraliobacillus ryukyuensis</name>
    <dbReference type="NCBI Taxonomy" id="200904"/>
    <lineage>
        <taxon>Bacteria</taxon>
        <taxon>Bacillati</taxon>
        <taxon>Bacillota</taxon>
        <taxon>Bacilli</taxon>
        <taxon>Bacillales</taxon>
        <taxon>Bacillaceae</taxon>
        <taxon>Paraliobacillus</taxon>
    </lineage>
</organism>
<accession>A0A366DTZ7</accession>
<feature type="compositionally biased region" description="Polar residues" evidence="1">
    <location>
        <begin position="61"/>
        <end position="78"/>
    </location>
</feature>
<feature type="region of interest" description="Disordered" evidence="1">
    <location>
        <begin position="54"/>
        <end position="78"/>
    </location>
</feature>
<dbReference type="Proteomes" id="UP000252254">
    <property type="component" value="Unassembled WGS sequence"/>
</dbReference>
<proteinExistence type="predicted"/>
<gene>
    <name evidence="2" type="ORF">DES48_11177</name>
</gene>
<comment type="caution">
    <text evidence="2">The sequence shown here is derived from an EMBL/GenBank/DDBJ whole genome shotgun (WGS) entry which is preliminary data.</text>
</comment>
<dbReference type="AlphaFoldDB" id="A0A366DTZ7"/>
<keyword evidence="3" id="KW-1185">Reference proteome</keyword>
<dbReference type="OrthoDB" id="2082607at2"/>
<reference evidence="2 3" key="1">
    <citation type="submission" date="2018-06" db="EMBL/GenBank/DDBJ databases">
        <title>Genomic Encyclopedia of Type Strains, Phase IV (KMG-IV): sequencing the most valuable type-strain genomes for metagenomic binning, comparative biology and taxonomic classification.</title>
        <authorList>
            <person name="Goeker M."/>
        </authorList>
    </citation>
    <scope>NUCLEOTIDE SEQUENCE [LARGE SCALE GENOMIC DNA]</scope>
    <source>
        <strain evidence="2 3">DSM 15140</strain>
    </source>
</reference>
<protein>
    <submittedName>
        <fullName evidence="2">Uncharacterized protein</fullName>
    </submittedName>
</protein>
<name>A0A366DTZ7_9BACI</name>
<sequence>MVKDYKREIKELKYEMEDLLLQLQEQVQLQKQLQLQLQLQKQLQLQLQNQDQDQNQAQAQNDTDTISNVGNPSQNQNVNVTVTADGKSADQVGKLVDFDYDTRFSLNPLAPSTPLGNETTVAEVNLDNVAAGNQVLLNGLFHVDNDAKAFRTLRVRIYRNTIAPANVIYDANFMEIDGENRDDQNQPIPVLHVDEPTTDLNNVTYILTAQATNDVLLRGPITLTASEIRD</sequence>
<evidence type="ECO:0000256" key="1">
    <source>
        <dbReference type="SAM" id="MobiDB-lite"/>
    </source>
</evidence>